<dbReference type="GO" id="GO:0016020">
    <property type="term" value="C:membrane"/>
    <property type="evidence" value="ECO:0007669"/>
    <property type="project" value="UniProtKB-SubCell"/>
</dbReference>
<comment type="subcellular location">
    <subcellularLocation>
        <location evidence="1">Membrane</location>
        <topology evidence="1">Multi-pass membrane protein</topology>
    </subcellularLocation>
</comment>
<sequence>MPGRELRGRSLMLTVSLVTCLSFMLVGYDNGLMGGLVDSPAFNSTFDSPQPKMIGLIVAIFEIGCFLGSITAAIFGERLGRRRTIGHGCCIMTVGAVLQAAAYGRPQLIVGRIVSGIGVGIVNSTVPVLQAEFSPKASRGIYVCAQLSTLNFGIFVVYWINYAFSTKLESWVWRIPVILQCCIIVPIMVALVLIPETARWLAAHDRPDDCLAVLARMLDAPTSDDGVRSIHGNILGAVALESSARSGSWRRLLHNDRFRSRRRLLIACAIQSFQQLGGINAVIYYTNTLFQKSVGFSPQTAALMSGYLQTWFFVASFIPWFLIDRIGRKPLFLSMISLMAGAMATQAGLICQIENKTAASRVAGIAASVMLFVFQGAFTIGFQATVWVYPSEILPLGLRQMGSSLSTAANWIFNYLIVQMTPIAIENIGWRTYIIFAVFNAIWVPIIFFCFPETKGLELEEVDRLFADSNCEEYPAPEKRLTGTLKDLRHLEAV</sequence>
<keyword evidence="3 7" id="KW-0813">Transport</keyword>
<keyword evidence="11" id="KW-1185">Reference proteome</keyword>
<feature type="transmembrane region" description="Helical" evidence="8">
    <location>
        <begin position="172"/>
        <end position="194"/>
    </location>
</feature>
<evidence type="ECO:0000313" key="11">
    <source>
        <dbReference type="Proteomes" id="UP000037136"/>
    </source>
</evidence>
<dbReference type="OrthoDB" id="6612291at2759"/>
<evidence type="ECO:0000256" key="1">
    <source>
        <dbReference type="ARBA" id="ARBA00004141"/>
    </source>
</evidence>
<dbReference type="PANTHER" id="PTHR48022">
    <property type="entry name" value="PLASTIDIC GLUCOSE TRANSPORTER 4"/>
    <property type="match status" value="1"/>
</dbReference>
<keyword evidence="4 8" id="KW-0812">Transmembrane</keyword>
<evidence type="ECO:0000256" key="2">
    <source>
        <dbReference type="ARBA" id="ARBA00010992"/>
    </source>
</evidence>
<dbReference type="Proteomes" id="UP000037136">
    <property type="component" value="Unassembled WGS sequence"/>
</dbReference>
<feature type="transmembrane region" description="Helical" evidence="8">
    <location>
        <begin position="306"/>
        <end position="323"/>
    </location>
</feature>
<proteinExistence type="inferred from homology"/>
<feature type="domain" description="Major facilitator superfamily (MFS) profile" evidence="9">
    <location>
        <begin position="15"/>
        <end position="455"/>
    </location>
</feature>
<protein>
    <recommendedName>
        <fullName evidence="9">Major facilitator superfamily (MFS) profile domain-containing protein</fullName>
    </recommendedName>
</protein>
<dbReference type="InterPro" id="IPR003663">
    <property type="entry name" value="Sugar/inositol_transpt"/>
</dbReference>
<evidence type="ECO:0000256" key="3">
    <source>
        <dbReference type="ARBA" id="ARBA00022448"/>
    </source>
</evidence>
<evidence type="ECO:0000313" key="10">
    <source>
        <dbReference type="EMBL" id="PFH58077.1"/>
    </source>
</evidence>
<dbReference type="PROSITE" id="PS00217">
    <property type="entry name" value="SUGAR_TRANSPORT_2"/>
    <property type="match status" value="1"/>
</dbReference>
<evidence type="ECO:0000256" key="5">
    <source>
        <dbReference type="ARBA" id="ARBA00022989"/>
    </source>
</evidence>
<evidence type="ECO:0000256" key="7">
    <source>
        <dbReference type="RuleBase" id="RU003346"/>
    </source>
</evidence>
<evidence type="ECO:0000256" key="4">
    <source>
        <dbReference type="ARBA" id="ARBA00022692"/>
    </source>
</evidence>
<dbReference type="InterPro" id="IPR020846">
    <property type="entry name" value="MFS_dom"/>
</dbReference>
<dbReference type="Gene3D" id="1.20.1250.20">
    <property type="entry name" value="MFS general substrate transporter like domains"/>
    <property type="match status" value="1"/>
</dbReference>
<accession>A0A2A9PAY4</accession>
<feature type="transmembrane region" description="Helical" evidence="8">
    <location>
        <begin position="430"/>
        <end position="451"/>
    </location>
</feature>
<dbReference type="NCBIfam" id="TIGR00879">
    <property type="entry name" value="SP"/>
    <property type="match status" value="1"/>
</dbReference>
<evidence type="ECO:0000259" key="9">
    <source>
        <dbReference type="PROSITE" id="PS50850"/>
    </source>
</evidence>
<dbReference type="PRINTS" id="PR00171">
    <property type="entry name" value="SUGRTRNSPORT"/>
</dbReference>
<organism evidence="10 11">
    <name type="scientific">Ophiocordyceps unilateralis</name>
    <name type="common">Zombie-ant fungus</name>
    <name type="synonym">Torrubia unilateralis</name>
    <dbReference type="NCBI Taxonomy" id="268505"/>
    <lineage>
        <taxon>Eukaryota</taxon>
        <taxon>Fungi</taxon>
        <taxon>Dikarya</taxon>
        <taxon>Ascomycota</taxon>
        <taxon>Pezizomycotina</taxon>
        <taxon>Sordariomycetes</taxon>
        <taxon>Hypocreomycetidae</taxon>
        <taxon>Hypocreales</taxon>
        <taxon>Ophiocordycipitaceae</taxon>
        <taxon>Ophiocordyceps</taxon>
    </lineage>
</organism>
<keyword evidence="5 8" id="KW-1133">Transmembrane helix</keyword>
<keyword evidence="6 8" id="KW-0472">Membrane</keyword>
<feature type="transmembrane region" description="Helical" evidence="8">
    <location>
        <begin position="362"/>
        <end position="389"/>
    </location>
</feature>
<reference evidence="10 11" key="2">
    <citation type="journal article" date="2017" name="Sci. Rep.">
        <title>Ant-infecting Ophiocordyceps genomes reveal a high diversity of potential behavioral manipulation genes and a possible major role for enterotoxins.</title>
        <authorList>
            <person name="de Bekker C."/>
            <person name="Ohm R.A."/>
            <person name="Evans H.C."/>
            <person name="Brachmann A."/>
            <person name="Hughes D.P."/>
        </authorList>
    </citation>
    <scope>NUCLEOTIDE SEQUENCE [LARGE SCALE GENOMIC DNA]</scope>
    <source>
        <strain evidence="10 11">SC16a</strain>
    </source>
</reference>
<reference evidence="10 11" key="1">
    <citation type="journal article" date="2015" name="BMC Genomics">
        <title>Gene expression during zombie ant biting behavior reflects the complexity underlying fungal parasitic behavioral manipulation.</title>
        <authorList>
            <person name="de Bekker C."/>
            <person name="Ohm R.A."/>
            <person name="Loreto R.G."/>
            <person name="Sebastian A."/>
            <person name="Albert I."/>
            <person name="Merrow M."/>
            <person name="Brachmann A."/>
            <person name="Hughes D.P."/>
        </authorList>
    </citation>
    <scope>NUCLEOTIDE SEQUENCE [LARGE SCALE GENOMIC DNA]</scope>
    <source>
        <strain evidence="10 11">SC16a</strain>
    </source>
</reference>
<feature type="transmembrane region" description="Helical" evidence="8">
    <location>
        <begin position="330"/>
        <end position="350"/>
    </location>
</feature>
<feature type="transmembrane region" description="Helical" evidence="8">
    <location>
        <begin position="12"/>
        <end position="33"/>
    </location>
</feature>
<dbReference type="SUPFAM" id="SSF103473">
    <property type="entry name" value="MFS general substrate transporter"/>
    <property type="match status" value="1"/>
</dbReference>
<evidence type="ECO:0000256" key="6">
    <source>
        <dbReference type="ARBA" id="ARBA00023136"/>
    </source>
</evidence>
<feature type="transmembrane region" description="Helical" evidence="8">
    <location>
        <begin position="401"/>
        <end position="418"/>
    </location>
</feature>
<dbReference type="Pfam" id="PF00083">
    <property type="entry name" value="Sugar_tr"/>
    <property type="match status" value="1"/>
</dbReference>
<dbReference type="EMBL" id="LAZP02000331">
    <property type="protein sequence ID" value="PFH58077.1"/>
    <property type="molecule type" value="Genomic_DNA"/>
</dbReference>
<dbReference type="InterPro" id="IPR050360">
    <property type="entry name" value="MFS_Sugar_Transporters"/>
</dbReference>
<comment type="similarity">
    <text evidence="2 7">Belongs to the major facilitator superfamily. Sugar transporter (TC 2.A.1.1) family.</text>
</comment>
<dbReference type="STRING" id="268505.A0A2A9PAY4"/>
<comment type="caution">
    <text evidence="10">The sequence shown here is derived from an EMBL/GenBank/DDBJ whole genome shotgun (WGS) entry which is preliminary data.</text>
</comment>
<dbReference type="InterPro" id="IPR036259">
    <property type="entry name" value="MFS_trans_sf"/>
</dbReference>
<dbReference type="PANTHER" id="PTHR48022:SF28">
    <property type="entry name" value="MAJOR FACILITATOR SUPERFAMILY (MFS) PROFILE DOMAIN-CONTAINING PROTEIN-RELATED"/>
    <property type="match status" value="1"/>
</dbReference>
<dbReference type="FunFam" id="1.20.1250.20:FF:000090">
    <property type="entry name" value="MFS sugar transporter, putative"/>
    <property type="match status" value="1"/>
</dbReference>
<dbReference type="GO" id="GO:0005351">
    <property type="term" value="F:carbohydrate:proton symporter activity"/>
    <property type="evidence" value="ECO:0007669"/>
    <property type="project" value="TreeGrafter"/>
</dbReference>
<dbReference type="InterPro" id="IPR005828">
    <property type="entry name" value="MFS_sugar_transport-like"/>
</dbReference>
<evidence type="ECO:0000256" key="8">
    <source>
        <dbReference type="SAM" id="Phobius"/>
    </source>
</evidence>
<dbReference type="AlphaFoldDB" id="A0A2A9PAY4"/>
<name>A0A2A9PAY4_OPHUN</name>
<feature type="transmembrane region" description="Helical" evidence="8">
    <location>
        <begin position="53"/>
        <end position="75"/>
    </location>
</feature>
<feature type="transmembrane region" description="Helical" evidence="8">
    <location>
        <begin position="264"/>
        <end position="286"/>
    </location>
</feature>
<feature type="transmembrane region" description="Helical" evidence="8">
    <location>
        <begin position="141"/>
        <end position="160"/>
    </location>
</feature>
<gene>
    <name evidence="10" type="ORF">XA68_14196</name>
</gene>
<dbReference type="PROSITE" id="PS50850">
    <property type="entry name" value="MFS"/>
    <property type="match status" value="1"/>
</dbReference>
<dbReference type="InterPro" id="IPR005829">
    <property type="entry name" value="Sugar_transporter_CS"/>
</dbReference>